<dbReference type="OrthoDB" id="2538319at2759"/>
<evidence type="ECO:0000259" key="2">
    <source>
        <dbReference type="PROSITE" id="PS50006"/>
    </source>
</evidence>
<dbReference type="Pfam" id="PF00498">
    <property type="entry name" value="FHA"/>
    <property type="match status" value="1"/>
</dbReference>
<dbReference type="OMA" id="MVITRCL"/>
<evidence type="ECO:0000313" key="3">
    <source>
        <dbReference type="EMBL" id="EEB15775.1"/>
    </source>
</evidence>
<feature type="domain" description="FHA" evidence="2">
    <location>
        <begin position="273"/>
        <end position="324"/>
    </location>
</feature>
<dbReference type="InterPro" id="IPR008984">
    <property type="entry name" value="SMAD_FHA_dom_sf"/>
</dbReference>
<reference evidence="4" key="3">
    <citation type="submission" date="2020-05" db="UniProtKB">
        <authorList>
            <consortium name="EnsemblMetazoa"/>
        </authorList>
    </citation>
    <scope>IDENTIFICATION</scope>
    <source>
        <strain evidence="4">USDA</strain>
    </source>
</reference>
<dbReference type="PANTHER" id="PTHR23106">
    <property type="entry name" value="ANGIOGENIC FACTOR WITH G PATCH AND FHA DOMAINS 1"/>
    <property type="match status" value="1"/>
</dbReference>
<feature type="compositionally biased region" description="Basic residues" evidence="1">
    <location>
        <begin position="189"/>
        <end position="209"/>
    </location>
</feature>
<dbReference type="KEGG" id="phu:Phum_PHUM388100"/>
<dbReference type="SMART" id="SM00240">
    <property type="entry name" value="FHA"/>
    <property type="match status" value="1"/>
</dbReference>
<gene>
    <name evidence="4" type="primary">8237306</name>
    <name evidence="3" type="ORF">Phum_PHUM388100</name>
</gene>
<dbReference type="InterPro" id="IPR053027">
    <property type="entry name" value="AGGF1"/>
</dbReference>
<dbReference type="Pfam" id="PF17780">
    <property type="entry name" value="OCRE"/>
    <property type="match status" value="1"/>
</dbReference>
<sequence>MTESLTFSTKNFDEVLSDPDTEIDLQIKELNYEYHEALTDKPEILKYIQRLHTIIRRQQKKLNKFYKKLKEHKFVKKCDVENKESQTDNHDNSFQSLGSSEVAVNSSGKTIADEVKEVAEDALKQTSFVYEPTSGMYYDYNTGYYYNAELRMYYDGNTGRYLEYDEDTNTYKYHAAVGSQTNNYSNNAKSRHEKKKYKKKKDRSKGIKRSRLDEAEEGEITESSVSPSGTSCSDDELEDSGFGCEPCIRIMVEETNVDKLKIGSLFVVTCKGGTMGREGDHAVLIPDINVSKHHAKFVYNPQNSLYYITDLGSRNGTWLDGERLSSALQESEKFKIDHGAIIQIGSTKLLCHIHVGRDTCSSCEPGLVQQSLDSSLWDLGAKNSMYREQLQNLKKKFGVDGLPQDVYNVPGYEDRAEMRRAAVGSSHSSEKTHTASVSEVSKCCQKWGGTKDKLWVKMTVDFPNR</sequence>
<dbReference type="InterPro" id="IPR000253">
    <property type="entry name" value="FHA_dom"/>
</dbReference>
<dbReference type="Proteomes" id="UP000009046">
    <property type="component" value="Unassembled WGS sequence"/>
</dbReference>
<dbReference type="AlphaFoldDB" id="E0VQW9"/>
<feature type="compositionally biased region" description="Polar residues" evidence="1">
    <location>
        <begin position="221"/>
        <end position="232"/>
    </location>
</feature>
<dbReference type="EMBL" id="DS235442">
    <property type="protein sequence ID" value="EEB15775.1"/>
    <property type="molecule type" value="Genomic_DNA"/>
</dbReference>
<name>E0VQW9_PEDHC</name>
<reference evidence="3" key="1">
    <citation type="submission" date="2007-04" db="EMBL/GenBank/DDBJ databases">
        <title>Annotation of Pediculus humanus corporis strain USDA.</title>
        <authorList>
            <person name="Kirkness E."/>
            <person name="Hannick L."/>
            <person name="Hass B."/>
            <person name="Bruggner R."/>
            <person name="Lawson D."/>
            <person name="Bidwell S."/>
            <person name="Joardar V."/>
            <person name="Caler E."/>
            <person name="Walenz B."/>
            <person name="Inman J."/>
            <person name="Schobel S."/>
            <person name="Galinsky K."/>
            <person name="Amedeo P."/>
            <person name="Strausberg R."/>
        </authorList>
    </citation>
    <scope>NUCLEOTIDE SEQUENCE</scope>
    <source>
        <strain evidence="3">USDA</strain>
    </source>
</reference>
<dbReference type="eggNOG" id="KOG0154">
    <property type="taxonomic scope" value="Eukaryota"/>
</dbReference>
<dbReference type="GeneID" id="8237306"/>
<accession>E0VQW9</accession>
<dbReference type="EnsemblMetazoa" id="PHUM388100-RA">
    <property type="protein sequence ID" value="PHUM388100-PA"/>
    <property type="gene ID" value="PHUM388100"/>
</dbReference>
<dbReference type="Gene3D" id="2.60.200.20">
    <property type="match status" value="1"/>
</dbReference>
<protein>
    <recommendedName>
        <fullName evidence="2">FHA domain-containing protein</fullName>
    </recommendedName>
</protein>
<dbReference type="InterPro" id="IPR041591">
    <property type="entry name" value="OCRE"/>
</dbReference>
<proteinExistence type="predicted"/>
<dbReference type="PROSITE" id="PS50006">
    <property type="entry name" value="FHA_DOMAIN"/>
    <property type="match status" value="1"/>
</dbReference>
<dbReference type="RefSeq" id="XP_002428513.1">
    <property type="nucleotide sequence ID" value="XM_002428468.1"/>
</dbReference>
<evidence type="ECO:0000256" key="1">
    <source>
        <dbReference type="SAM" id="MobiDB-lite"/>
    </source>
</evidence>
<dbReference type="InParanoid" id="E0VQW9"/>
<reference evidence="3" key="2">
    <citation type="submission" date="2007-04" db="EMBL/GenBank/DDBJ databases">
        <title>The genome of the human body louse.</title>
        <authorList>
            <consortium name="The Human Body Louse Genome Consortium"/>
            <person name="Kirkness E."/>
            <person name="Walenz B."/>
            <person name="Hass B."/>
            <person name="Bruggner R."/>
            <person name="Strausberg R."/>
        </authorList>
    </citation>
    <scope>NUCLEOTIDE SEQUENCE</scope>
    <source>
        <strain evidence="3">USDA</strain>
    </source>
</reference>
<dbReference type="HOGENOM" id="CLU_023817_0_0_1"/>
<evidence type="ECO:0000313" key="5">
    <source>
        <dbReference type="Proteomes" id="UP000009046"/>
    </source>
</evidence>
<dbReference type="SUPFAM" id="SSF49879">
    <property type="entry name" value="SMAD/FHA domain"/>
    <property type="match status" value="1"/>
</dbReference>
<evidence type="ECO:0000313" key="4">
    <source>
        <dbReference type="EnsemblMetazoa" id="PHUM388100-PA"/>
    </source>
</evidence>
<keyword evidence="5" id="KW-1185">Reference proteome</keyword>
<dbReference type="CDD" id="cd22686">
    <property type="entry name" value="FHA_AGGF1"/>
    <property type="match status" value="1"/>
</dbReference>
<feature type="region of interest" description="Disordered" evidence="1">
    <location>
        <begin position="181"/>
        <end position="237"/>
    </location>
</feature>
<dbReference type="CTD" id="8237306"/>
<dbReference type="STRING" id="121224.E0VQW9"/>
<dbReference type="EMBL" id="AAZO01004544">
    <property type="status" value="NOT_ANNOTATED_CDS"/>
    <property type="molecule type" value="Genomic_DNA"/>
</dbReference>
<dbReference type="VEuPathDB" id="VectorBase:PHUM388100"/>
<organism>
    <name type="scientific">Pediculus humanus subsp. corporis</name>
    <name type="common">Body louse</name>
    <dbReference type="NCBI Taxonomy" id="121224"/>
    <lineage>
        <taxon>Eukaryota</taxon>
        <taxon>Metazoa</taxon>
        <taxon>Ecdysozoa</taxon>
        <taxon>Arthropoda</taxon>
        <taxon>Hexapoda</taxon>
        <taxon>Insecta</taxon>
        <taxon>Pterygota</taxon>
        <taxon>Neoptera</taxon>
        <taxon>Paraneoptera</taxon>
        <taxon>Psocodea</taxon>
        <taxon>Troctomorpha</taxon>
        <taxon>Phthiraptera</taxon>
        <taxon>Anoplura</taxon>
        <taxon>Pediculidae</taxon>
        <taxon>Pediculus</taxon>
    </lineage>
</organism>
<dbReference type="PANTHER" id="PTHR23106:SF24">
    <property type="entry name" value="ANGIOGENIC FACTOR WITH G PATCH AND FHA DOMAINS 1"/>
    <property type="match status" value="1"/>
</dbReference>